<feature type="transmembrane region" description="Helical" evidence="7">
    <location>
        <begin position="65"/>
        <end position="86"/>
    </location>
</feature>
<proteinExistence type="inferred from homology"/>
<keyword evidence="9" id="KW-1185">Reference proteome</keyword>
<feature type="compositionally biased region" description="Polar residues" evidence="6">
    <location>
        <begin position="458"/>
        <end position="478"/>
    </location>
</feature>
<feature type="compositionally biased region" description="Basic residues" evidence="6">
    <location>
        <begin position="874"/>
        <end position="883"/>
    </location>
</feature>
<dbReference type="GO" id="GO:0005254">
    <property type="term" value="F:chloride channel activity"/>
    <property type="evidence" value="ECO:0007669"/>
    <property type="project" value="InterPro"/>
</dbReference>
<evidence type="ECO:0008006" key="10">
    <source>
        <dbReference type="Google" id="ProtNLM"/>
    </source>
</evidence>
<evidence type="ECO:0000256" key="7">
    <source>
        <dbReference type="SAM" id="Phobius"/>
    </source>
</evidence>
<feature type="compositionally biased region" description="Polar residues" evidence="6">
    <location>
        <begin position="530"/>
        <end position="539"/>
    </location>
</feature>
<keyword evidence="4 7" id="KW-0472">Membrane</keyword>
<feature type="transmembrane region" description="Helical" evidence="7">
    <location>
        <begin position="131"/>
        <end position="147"/>
    </location>
</feature>
<name>A0A9Q0MD30_BLOTA</name>
<evidence type="ECO:0000256" key="6">
    <source>
        <dbReference type="SAM" id="MobiDB-lite"/>
    </source>
</evidence>
<dbReference type="PANTHER" id="PTHR10736">
    <property type="entry name" value="BESTROPHIN"/>
    <property type="match status" value="1"/>
</dbReference>
<dbReference type="Pfam" id="PF01062">
    <property type="entry name" value="Bestrophin"/>
    <property type="match status" value="1"/>
</dbReference>
<feature type="compositionally biased region" description="Pro residues" evidence="6">
    <location>
        <begin position="832"/>
        <end position="850"/>
    </location>
</feature>
<dbReference type="AlphaFoldDB" id="A0A9Q0MD30"/>
<evidence type="ECO:0000313" key="8">
    <source>
        <dbReference type="EMBL" id="KAJ6223666.1"/>
    </source>
</evidence>
<feature type="region of interest" description="Disordered" evidence="6">
    <location>
        <begin position="618"/>
        <end position="654"/>
    </location>
</feature>
<feature type="compositionally biased region" description="Polar residues" evidence="6">
    <location>
        <begin position="863"/>
        <end position="873"/>
    </location>
</feature>
<comment type="similarity">
    <text evidence="5">Belongs to the anion channel-forming bestrophin (TC 1.A.46) family. Calcium-sensitive chloride channel subfamily.</text>
</comment>
<dbReference type="EMBL" id="JAPWDV010000001">
    <property type="protein sequence ID" value="KAJ6223666.1"/>
    <property type="molecule type" value="Genomic_DNA"/>
</dbReference>
<evidence type="ECO:0000256" key="5">
    <source>
        <dbReference type="ARBA" id="ARBA00034769"/>
    </source>
</evidence>
<feature type="region of interest" description="Disordered" evidence="6">
    <location>
        <begin position="1069"/>
        <end position="1090"/>
    </location>
</feature>
<accession>A0A9Q0MD30</accession>
<organism evidence="8 9">
    <name type="scientific">Blomia tropicalis</name>
    <name type="common">Mite</name>
    <dbReference type="NCBI Taxonomy" id="40697"/>
    <lineage>
        <taxon>Eukaryota</taxon>
        <taxon>Metazoa</taxon>
        <taxon>Ecdysozoa</taxon>
        <taxon>Arthropoda</taxon>
        <taxon>Chelicerata</taxon>
        <taxon>Arachnida</taxon>
        <taxon>Acari</taxon>
        <taxon>Acariformes</taxon>
        <taxon>Sarcoptiformes</taxon>
        <taxon>Astigmata</taxon>
        <taxon>Glycyphagoidea</taxon>
        <taxon>Echimyopodidae</taxon>
        <taxon>Blomia</taxon>
    </lineage>
</organism>
<feature type="compositionally biased region" description="Gly residues" evidence="6">
    <location>
        <begin position="1166"/>
        <end position="1180"/>
    </location>
</feature>
<feature type="region of interest" description="Disordered" evidence="6">
    <location>
        <begin position="808"/>
        <end position="977"/>
    </location>
</feature>
<sequence length="1198" mass="134026">MTVSYQYDVASSSTGGFFRLLWRWRGSIWKLLYKELLLFSVVYLSIAFAYDFLMTDYYKRYYERIVIFCSAFVEIIPLSFILGFYVSFTATRWWQQYTAIPWPDKLMNIIALYVPGNDVTSRVLRRTLMRYLNLTLVLVLRSISIPVKRRFPTKEHLVEAGFMSRPELDMYSSVPSHEFNTFWIPCTWFVNLLREAKSECRITDSGGIKLIMEEFNEFRSKCGLLWSYDWVSIPLVYTQVVTLSTQAFFLASLLGRQHINPPKDHDIKSHVYGEYYIPVFTLLQFILYMGLLKLGEQLINPFGDDDEDFELNWIIDRHLKVSFLGVDILNSDPPPLIKDNYFDEMDIKLPYTEAAVAHKVKTYRGSVAAFQVPMDKHGLVIPEFEDEENGEVDELTGGSIQSNRDATVRTSSWSLFGRKRKLSGSIDSFNSETMVETGLDDETEMPTIQPNTSWSSFLVSENKTNGGNDGSMSSNKSKSGVWPNEMAMEGTQGIRGPQQSGTGMDHYFSTSTHSPEQNGHKQQDPWKLQQGENECGGSSNVSKNKILNINESELVKQSSFSTSDSSIVIPLGEETDHSIGSNHSSKHTGFRKSALQVFSKEYAHTPMSAFKAALDATPSNYGERSSISSMSQRSERHNSMSHLPPPKPPKSLMKCHRNVDPKLRIRPFRSKVTFSSDTKAGDNTTGRFDSARFKWDSSSDSVSSMRSMPNEPLTLKRNSISHSHLDPSLQRPKDPALRLSEVSFSEVSKRRQSLDPSLYRQPIIPKPEELSTDNWLHYQSLPNIQEEEQQSQTSPTDTAAPETYTVNLHGHNSYPIFSIQPPSSPTNGRKLPSPPPPPQPPPLQSPPSPSPFQLLQPPMPSFEPQSQPTTSTWHNRRRSIKRQKSQDISDEDCHSENVKDDKTPPKQPPPPRPPTPPPRIATLPKQSSSDSHKSNNSNSSGNQLKGTNMPPGILRRRKDDLKPRQTSTDSDTTSYHTVNSYMQIEKSNSSSIDSFTSAISESFAASNNNGNGNSTNNTNTNNSNNNTNVNNNSSTCDTTNEPTVSINGSTGYLPSFPIESTLVPTITFSQSTPSVTSQSSDDQNSPKWDTKCASMETSRSKVQSPLESLHLHIHEPERSQVSTDPRIKQPMFKTKDSTAIVIDSDTSRSIRSPPPLSPNLASTTIIGGGNGGQIGTGSNNGDGRVTIRTNSNSSSNTN</sequence>
<dbReference type="GO" id="GO:0016020">
    <property type="term" value="C:membrane"/>
    <property type="evidence" value="ECO:0007669"/>
    <property type="project" value="UniProtKB-SubCell"/>
</dbReference>
<feature type="transmembrane region" description="Helical" evidence="7">
    <location>
        <begin position="31"/>
        <end position="53"/>
    </location>
</feature>
<feature type="compositionally biased region" description="Low complexity" evidence="6">
    <location>
        <begin position="1181"/>
        <end position="1198"/>
    </location>
</feature>
<dbReference type="InterPro" id="IPR021134">
    <property type="entry name" value="Bestrophin-like"/>
</dbReference>
<feature type="transmembrane region" description="Helical" evidence="7">
    <location>
        <begin position="275"/>
        <end position="292"/>
    </location>
</feature>
<protein>
    <recommendedName>
        <fullName evidence="10">Bestrophin homolog</fullName>
    </recommendedName>
</protein>
<gene>
    <name evidence="8" type="ORF">RDWZM_002211</name>
</gene>
<evidence type="ECO:0000256" key="4">
    <source>
        <dbReference type="ARBA" id="ARBA00023136"/>
    </source>
</evidence>
<feature type="compositionally biased region" description="Pro residues" evidence="6">
    <location>
        <begin position="905"/>
        <end position="919"/>
    </location>
</feature>
<feature type="compositionally biased region" description="Low complexity" evidence="6">
    <location>
        <begin position="1069"/>
        <end position="1083"/>
    </location>
</feature>
<dbReference type="PANTHER" id="PTHR10736:SF0">
    <property type="entry name" value="BESTROPHIN HOMOLOG"/>
    <property type="match status" value="1"/>
</dbReference>
<comment type="caution">
    <text evidence="8">The sequence shown here is derived from an EMBL/GenBank/DDBJ whole genome shotgun (WGS) entry which is preliminary data.</text>
</comment>
<evidence type="ECO:0000256" key="1">
    <source>
        <dbReference type="ARBA" id="ARBA00004370"/>
    </source>
</evidence>
<dbReference type="Proteomes" id="UP001142055">
    <property type="component" value="Chromosome 1"/>
</dbReference>
<dbReference type="OMA" id="AKSECRI"/>
<comment type="subcellular location">
    <subcellularLocation>
        <location evidence="1">Membrane</location>
    </subcellularLocation>
</comment>
<feature type="compositionally biased region" description="Polar residues" evidence="6">
    <location>
        <begin position="497"/>
        <end position="517"/>
    </location>
</feature>
<feature type="transmembrane region" description="Helical" evidence="7">
    <location>
        <begin position="235"/>
        <end position="254"/>
    </location>
</feature>
<dbReference type="InterPro" id="IPR000615">
    <property type="entry name" value="Bestrophin"/>
</dbReference>
<reference evidence="8" key="1">
    <citation type="submission" date="2022-12" db="EMBL/GenBank/DDBJ databases">
        <title>Genome assemblies of Blomia tropicalis.</title>
        <authorList>
            <person name="Cui Y."/>
        </authorList>
    </citation>
    <scope>NUCLEOTIDE SEQUENCE</scope>
    <source>
        <tissue evidence="8">Adult mites</tissue>
    </source>
</reference>
<feature type="region of interest" description="Disordered" evidence="6">
    <location>
        <begin position="1006"/>
        <end position="1040"/>
    </location>
</feature>
<feature type="compositionally biased region" description="Low complexity" evidence="6">
    <location>
        <begin position="1006"/>
        <end position="1035"/>
    </location>
</feature>
<evidence type="ECO:0000313" key="9">
    <source>
        <dbReference type="Proteomes" id="UP001142055"/>
    </source>
</evidence>
<keyword evidence="2 7" id="KW-0812">Transmembrane</keyword>
<feature type="region of interest" description="Disordered" evidence="6">
    <location>
        <begin position="458"/>
        <end position="539"/>
    </location>
</feature>
<evidence type="ECO:0000256" key="3">
    <source>
        <dbReference type="ARBA" id="ARBA00022989"/>
    </source>
</evidence>
<evidence type="ECO:0000256" key="2">
    <source>
        <dbReference type="ARBA" id="ARBA00022692"/>
    </source>
</evidence>
<keyword evidence="3 7" id="KW-1133">Transmembrane helix</keyword>
<feature type="compositionally biased region" description="Basic and acidic residues" evidence="6">
    <location>
        <begin position="884"/>
        <end position="904"/>
    </location>
</feature>
<feature type="region of interest" description="Disordered" evidence="6">
    <location>
        <begin position="1146"/>
        <end position="1198"/>
    </location>
</feature>